<sequence length="159" mass="17764">MAGVPLPSLGRRSSRTDLKPVNPGRHRNSPAREAASTVEDHELTSYLAALAPESDPESTGGGRRFGEAQVFQLRMNLIASEQLKEIADARDLSPQALALEWVLERLNWESQAASSYDRQQQPETRRGSLDDEPHTDQFHFSEDDFPAEDWDPKPVSGRL</sequence>
<accession>A0A4Q7JBI3</accession>
<evidence type="ECO:0000256" key="1">
    <source>
        <dbReference type="SAM" id="MobiDB-lite"/>
    </source>
</evidence>
<dbReference type="OrthoDB" id="5184166at2"/>
<proteinExistence type="predicted"/>
<protein>
    <submittedName>
        <fullName evidence="2">Uncharacterized protein</fullName>
    </submittedName>
</protein>
<feature type="region of interest" description="Disordered" evidence="1">
    <location>
        <begin position="112"/>
        <end position="159"/>
    </location>
</feature>
<comment type="caution">
    <text evidence="2">The sequence shown here is derived from an EMBL/GenBank/DDBJ whole genome shotgun (WGS) entry which is preliminary data.</text>
</comment>
<evidence type="ECO:0000313" key="2">
    <source>
        <dbReference type="EMBL" id="RZQ64376.1"/>
    </source>
</evidence>
<organism evidence="2 3">
    <name type="scientific">Amycolatopsis suaedae</name>
    <dbReference type="NCBI Taxonomy" id="2510978"/>
    <lineage>
        <taxon>Bacteria</taxon>
        <taxon>Bacillati</taxon>
        <taxon>Actinomycetota</taxon>
        <taxon>Actinomycetes</taxon>
        <taxon>Pseudonocardiales</taxon>
        <taxon>Pseudonocardiaceae</taxon>
        <taxon>Amycolatopsis</taxon>
    </lineage>
</organism>
<name>A0A4Q7JBI3_9PSEU</name>
<reference evidence="2 3" key="1">
    <citation type="submission" date="2019-02" db="EMBL/GenBank/DDBJ databases">
        <title>Draft genome sequence of Amycolatopsis sp. 8-3EHSu isolated from roots of Suaeda maritima.</title>
        <authorList>
            <person name="Duangmal K."/>
            <person name="Chantavorakit T."/>
        </authorList>
    </citation>
    <scope>NUCLEOTIDE SEQUENCE [LARGE SCALE GENOMIC DNA]</scope>
    <source>
        <strain evidence="2 3">8-3EHSu</strain>
    </source>
</reference>
<dbReference type="EMBL" id="SFCC01000004">
    <property type="protein sequence ID" value="RZQ64376.1"/>
    <property type="molecule type" value="Genomic_DNA"/>
</dbReference>
<dbReference type="AlphaFoldDB" id="A0A4Q7JBI3"/>
<keyword evidence="3" id="KW-1185">Reference proteome</keyword>
<evidence type="ECO:0000313" key="3">
    <source>
        <dbReference type="Proteomes" id="UP000292003"/>
    </source>
</evidence>
<feature type="region of interest" description="Disordered" evidence="1">
    <location>
        <begin position="1"/>
        <end position="39"/>
    </location>
</feature>
<dbReference type="Proteomes" id="UP000292003">
    <property type="component" value="Unassembled WGS sequence"/>
</dbReference>
<feature type="compositionally biased region" description="Basic and acidic residues" evidence="1">
    <location>
        <begin position="123"/>
        <end position="142"/>
    </location>
</feature>
<feature type="compositionally biased region" description="Polar residues" evidence="1">
    <location>
        <begin position="112"/>
        <end position="122"/>
    </location>
</feature>
<gene>
    <name evidence="2" type="ORF">EWH70_10455</name>
</gene>